<dbReference type="EMBL" id="QFQS01000001">
    <property type="protein sequence ID" value="PZQ99143.1"/>
    <property type="molecule type" value="Genomic_DNA"/>
</dbReference>
<proteinExistence type="predicted"/>
<comment type="caution">
    <text evidence="2">The sequence shown here is derived from an EMBL/GenBank/DDBJ whole genome shotgun (WGS) entry which is preliminary data.</text>
</comment>
<accession>A0A2W5U6R1</accession>
<keyword evidence="1" id="KW-0472">Membrane</keyword>
<evidence type="ECO:0000256" key="1">
    <source>
        <dbReference type="SAM" id="Phobius"/>
    </source>
</evidence>
<evidence type="ECO:0000313" key="3">
    <source>
        <dbReference type="Proteomes" id="UP000248975"/>
    </source>
</evidence>
<name>A0A2W5U6R1_CERSP</name>
<gene>
    <name evidence="2" type="ORF">DI533_00055</name>
</gene>
<keyword evidence="1" id="KW-0812">Transmembrane</keyword>
<reference evidence="2 3" key="1">
    <citation type="submission" date="2017-08" db="EMBL/GenBank/DDBJ databases">
        <title>Infants hospitalized years apart are colonized by the same room-sourced microbial strains.</title>
        <authorList>
            <person name="Brooks B."/>
            <person name="Olm M.R."/>
            <person name="Firek B.A."/>
            <person name="Baker R."/>
            <person name="Thomas B.C."/>
            <person name="Morowitz M.J."/>
            <person name="Banfield J.F."/>
        </authorList>
    </citation>
    <scope>NUCLEOTIDE SEQUENCE [LARGE SCALE GENOMIC DNA]</scope>
    <source>
        <strain evidence="2">S2_003_000_R2_11</strain>
    </source>
</reference>
<dbReference type="Proteomes" id="UP000248975">
    <property type="component" value="Unassembled WGS sequence"/>
</dbReference>
<sequence>MIGKAMKLRIPKVLRSFVREEHGTVITETVIIFPILIWAYVALFVYWDAYRTETTAVKASYTVADIVTRQVSDIDPAYIDNLDRLFQYLVDVDQETTIVVSSVEYQQNGDKYDVQYSEARGIGAARMTDSMMASMRSQMPRMSDGDTVIVVQTGVTYVPPFQVGVPEFTYTQFIVTRPRGPKVTCPTCALS</sequence>
<keyword evidence="1" id="KW-1133">Transmembrane helix</keyword>
<feature type="transmembrane region" description="Helical" evidence="1">
    <location>
        <begin position="25"/>
        <end position="47"/>
    </location>
</feature>
<protein>
    <recommendedName>
        <fullName evidence="4">Pilus assembly protein</fullName>
    </recommendedName>
</protein>
<evidence type="ECO:0008006" key="4">
    <source>
        <dbReference type="Google" id="ProtNLM"/>
    </source>
</evidence>
<dbReference type="AlphaFoldDB" id="A0A2W5U6R1"/>
<evidence type="ECO:0000313" key="2">
    <source>
        <dbReference type="EMBL" id="PZQ99143.1"/>
    </source>
</evidence>
<organism evidence="2 3">
    <name type="scientific">Cereibacter sphaeroides</name>
    <name type="common">Rhodobacter sphaeroides</name>
    <dbReference type="NCBI Taxonomy" id="1063"/>
    <lineage>
        <taxon>Bacteria</taxon>
        <taxon>Pseudomonadati</taxon>
        <taxon>Pseudomonadota</taxon>
        <taxon>Alphaproteobacteria</taxon>
        <taxon>Rhodobacterales</taxon>
        <taxon>Paracoccaceae</taxon>
        <taxon>Cereibacter</taxon>
    </lineage>
</organism>